<evidence type="ECO:0008006" key="3">
    <source>
        <dbReference type="Google" id="ProtNLM"/>
    </source>
</evidence>
<dbReference type="RefSeq" id="WP_159400002.1">
    <property type="nucleotide sequence ID" value="NZ_CP016279.1"/>
</dbReference>
<reference evidence="1 2" key="1">
    <citation type="submission" date="2021-03" db="EMBL/GenBank/DDBJ databases">
        <title>Genomic Encyclopedia of Type Strains, Phase IV (KMG-IV): sequencing the most valuable type-strain genomes for metagenomic binning, comparative biology and taxonomic classification.</title>
        <authorList>
            <person name="Goeker M."/>
        </authorList>
    </citation>
    <scope>NUCLEOTIDE SEQUENCE [LARGE SCALE GENOMIC DNA]</scope>
    <source>
        <strain evidence="1 2">DSM 40499</strain>
    </source>
</reference>
<evidence type="ECO:0000313" key="2">
    <source>
        <dbReference type="Proteomes" id="UP001519309"/>
    </source>
</evidence>
<organism evidence="1 2">
    <name type="scientific">Streptomyces griseochromogenes</name>
    <dbReference type="NCBI Taxonomy" id="68214"/>
    <lineage>
        <taxon>Bacteria</taxon>
        <taxon>Bacillati</taxon>
        <taxon>Actinomycetota</taxon>
        <taxon>Actinomycetes</taxon>
        <taxon>Kitasatosporales</taxon>
        <taxon>Streptomycetaceae</taxon>
        <taxon>Streptomyces</taxon>
    </lineage>
</organism>
<dbReference type="EMBL" id="JAGGLP010000045">
    <property type="protein sequence ID" value="MBP2056353.1"/>
    <property type="molecule type" value="Genomic_DNA"/>
</dbReference>
<protein>
    <recommendedName>
        <fullName evidence="3">Transposase</fullName>
    </recommendedName>
</protein>
<accession>A0ABS4M9N0</accession>
<name>A0ABS4M9N0_9ACTN</name>
<evidence type="ECO:0000313" key="1">
    <source>
        <dbReference type="EMBL" id="MBP2056353.1"/>
    </source>
</evidence>
<sequence length="64" mass="7153">MSRDLIVAQLPQVLAGESLGGRRYPGCLRLHVLGNVRMTAIVRWHQERETLSPDVRDWGAAGSR</sequence>
<dbReference type="Proteomes" id="UP001519309">
    <property type="component" value="Unassembled WGS sequence"/>
</dbReference>
<proteinExistence type="predicted"/>
<comment type="caution">
    <text evidence="1">The sequence shown here is derived from an EMBL/GenBank/DDBJ whole genome shotgun (WGS) entry which is preliminary data.</text>
</comment>
<keyword evidence="2" id="KW-1185">Reference proteome</keyword>
<gene>
    <name evidence="1" type="ORF">J2Z21_009371</name>
</gene>